<keyword evidence="1" id="KW-0472">Membrane</keyword>
<protein>
    <submittedName>
        <fullName evidence="2">Uncharacterized protein</fullName>
    </submittedName>
</protein>
<feature type="transmembrane region" description="Helical" evidence="1">
    <location>
        <begin position="139"/>
        <end position="162"/>
    </location>
</feature>
<evidence type="ECO:0000313" key="3">
    <source>
        <dbReference type="Proteomes" id="UP000680067"/>
    </source>
</evidence>
<gene>
    <name evidence="2" type="ORF">KDM89_15185</name>
</gene>
<dbReference type="AlphaFoldDB" id="A0A941DPT9"/>
<keyword evidence="3" id="KW-1185">Reference proteome</keyword>
<feature type="transmembrane region" description="Helical" evidence="1">
    <location>
        <begin position="66"/>
        <end position="87"/>
    </location>
</feature>
<name>A0A941DPT9_9BURK</name>
<feature type="transmembrane region" description="Helical" evidence="1">
    <location>
        <begin position="108"/>
        <end position="127"/>
    </location>
</feature>
<evidence type="ECO:0000313" key="2">
    <source>
        <dbReference type="EMBL" id="MBR7783487.1"/>
    </source>
</evidence>
<dbReference type="EMBL" id="JAGSPN010000012">
    <property type="protein sequence ID" value="MBR7783487.1"/>
    <property type="molecule type" value="Genomic_DNA"/>
</dbReference>
<comment type="caution">
    <text evidence="2">The sequence shown here is derived from an EMBL/GenBank/DDBJ whole genome shotgun (WGS) entry which is preliminary data.</text>
</comment>
<dbReference type="Proteomes" id="UP000680067">
    <property type="component" value="Unassembled WGS sequence"/>
</dbReference>
<reference evidence="2" key="1">
    <citation type="submission" date="2021-04" db="EMBL/GenBank/DDBJ databases">
        <title>novel species isolated from subtropical streams in China.</title>
        <authorList>
            <person name="Lu H."/>
        </authorList>
    </citation>
    <scope>NUCLEOTIDE SEQUENCE</scope>
    <source>
        <strain evidence="2">LFS511W</strain>
    </source>
</reference>
<keyword evidence="1" id="KW-1133">Transmembrane helix</keyword>
<keyword evidence="1" id="KW-0812">Transmembrane</keyword>
<sequence length="172" mass="19695">MFMVLILTRQGAGINPFFPFLISPARRYIRVVDWLHYQRWLPWLLGANSGLLAVFFFLAMQDEPEQWAGVYTLASFAQFAYIGWRIYTVRKTTTLDLKQGAIAAGAPLVVWLETMSLAAGFLMAAQTGLRFAESGADHWLFWVMEIFCAAFLLMPVLNFLTLGRYQKKNQQK</sequence>
<organism evidence="2 3">
    <name type="scientific">Undibacterium luofuense</name>
    <dbReference type="NCBI Taxonomy" id="2828733"/>
    <lineage>
        <taxon>Bacteria</taxon>
        <taxon>Pseudomonadati</taxon>
        <taxon>Pseudomonadota</taxon>
        <taxon>Betaproteobacteria</taxon>
        <taxon>Burkholderiales</taxon>
        <taxon>Oxalobacteraceae</taxon>
        <taxon>Undibacterium</taxon>
    </lineage>
</organism>
<proteinExistence type="predicted"/>
<feature type="transmembrane region" description="Helical" evidence="1">
    <location>
        <begin position="40"/>
        <end position="60"/>
    </location>
</feature>
<evidence type="ECO:0000256" key="1">
    <source>
        <dbReference type="SAM" id="Phobius"/>
    </source>
</evidence>
<accession>A0A941DPT9</accession>